<evidence type="ECO:0000313" key="8">
    <source>
        <dbReference type="EMBL" id="MEN3227244.1"/>
    </source>
</evidence>
<protein>
    <submittedName>
        <fullName evidence="8">Phosphate-starvation-inducible PsiE family protein</fullName>
    </submittedName>
</protein>
<evidence type="ECO:0000256" key="6">
    <source>
        <dbReference type="SAM" id="MobiDB-lite"/>
    </source>
</evidence>
<keyword evidence="9" id="KW-1185">Reference proteome</keyword>
<dbReference type="Pfam" id="PF06146">
    <property type="entry name" value="PsiE"/>
    <property type="match status" value="1"/>
</dbReference>
<keyword evidence="3 7" id="KW-0812">Transmembrane</keyword>
<evidence type="ECO:0000256" key="7">
    <source>
        <dbReference type="SAM" id="Phobius"/>
    </source>
</evidence>
<dbReference type="InterPro" id="IPR020948">
    <property type="entry name" value="P_starv_induced_PsiE-like"/>
</dbReference>
<evidence type="ECO:0000256" key="1">
    <source>
        <dbReference type="ARBA" id="ARBA00004651"/>
    </source>
</evidence>
<accession>A0ABU9Z822</accession>
<dbReference type="Proteomes" id="UP001404845">
    <property type="component" value="Unassembled WGS sequence"/>
</dbReference>
<keyword evidence="2" id="KW-1003">Cell membrane</keyword>
<reference evidence="8 9" key="1">
    <citation type="journal article" date="2023" name="PLoS ONE">
        <title>Complete genome assembly of Hawai'i environmental nontuberculous mycobacteria reveals unexpected co-isolation with methylobacteria.</title>
        <authorList>
            <person name="Hendrix J."/>
            <person name="Epperson L.E."/>
            <person name="Tong E.I."/>
            <person name="Chan Y.L."/>
            <person name="Hasan N.A."/>
            <person name="Dawrs S.N."/>
            <person name="Norton G.J."/>
            <person name="Virdi R."/>
            <person name="Crooks J.L."/>
            <person name="Chan E.D."/>
            <person name="Honda J.R."/>
            <person name="Strong M."/>
        </authorList>
    </citation>
    <scope>NUCLEOTIDE SEQUENCE [LARGE SCALE GENOMIC DNA]</scope>
    <source>
        <strain evidence="8 9">NJH_HI01</strain>
    </source>
</reference>
<evidence type="ECO:0000256" key="2">
    <source>
        <dbReference type="ARBA" id="ARBA00022475"/>
    </source>
</evidence>
<evidence type="ECO:0000256" key="5">
    <source>
        <dbReference type="ARBA" id="ARBA00023136"/>
    </source>
</evidence>
<comment type="subcellular location">
    <subcellularLocation>
        <location evidence="1">Cell membrane</location>
        <topology evidence="1">Multi-pass membrane protein</topology>
    </subcellularLocation>
</comment>
<feature type="transmembrane region" description="Helical" evidence="7">
    <location>
        <begin position="90"/>
        <end position="109"/>
    </location>
</feature>
<gene>
    <name evidence="8" type="ORF">PUR21_06195</name>
</gene>
<keyword evidence="5 7" id="KW-0472">Membrane</keyword>
<feature type="transmembrane region" description="Helical" evidence="7">
    <location>
        <begin position="153"/>
        <end position="170"/>
    </location>
</feature>
<keyword evidence="4 7" id="KW-1133">Transmembrane helix</keyword>
<dbReference type="EMBL" id="JAQYXL010000001">
    <property type="protein sequence ID" value="MEN3227244.1"/>
    <property type="molecule type" value="Genomic_DNA"/>
</dbReference>
<dbReference type="RefSeq" id="WP_041357486.1">
    <property type="nucleotide sequence ID" value="NZ_JAQYXL010000001.1"/>
</dbReference>
<proteinExistence type="predicted"/>
<feature type="transmembrane region" description="Helical" evidence="7">
    <location>
        <begin position="121"/>
        <end position="141"/>
    </location>
</feature>
<feature type="region of interest" description="Disordered" evidence="6">
    <location>
        <begin position="1"/>
        <end position="20"/>
    </location>
</feature>
<name>A0ABU9Z822_9HYPH</name>
<evidence type="ECO:0000256" key="3">
    <source>
        <dbReference type="ARBA" id="ARBA00022692"/>
    </source>
</evidence>
<evidence type="ECO:0000313" key="9">
    <source>
        <dbReference type="Proteomes" id="UP001404845"/>
    </source>
</evidence>
<comment type="caution">
    <text evidence="8">The sequence shown here is derived from an EMBL/GenBank/DDBJ whole genome shotgun (WGS) entry which is preliminary data.</text>
</comment>
<dbReference type="GeneID" id="72988701"/>
<feature type="transmembrane region" description="Helical" evidence="7">
    <location>
        <begin position="51"/>
        <end position="84"/>
    </location>
</feature>
<organism evidence="8 9">
    <name type="scientific">Methylorubrum rhodesianum</name>
    <dbReference type="NCBI Taxonomy" id="29427"/>
    <lineage>
        <taxon>Bacteria</taxon>
        <taxon>Pseudomonadati</taxon>
        <taxon>Pseudomonadota</taxon>
        <taxon>Alphaproteobacteria</taxon>
        <taxon>Hyphomicrobiales</taxon>
        <taxon>Methylobacteriaceae</taxon>
        <taxon>Methylorubrum</taxon>
    </lineage>
</organism>
<evidence type="ECO:0000256" key="4">
    <source>
        <dbReference type="ARBA" id="ARBA00022989"/>
    </source>
</evidence>
<sequence>MDQRATGRTGETSPSRTRGPIARHITAAAESLREIRMAWPQLSIYERFEELVAITLTALISLVVVAAVVNLCFRIIGLVLYEIFDPAEHTVFQAVFGMVFTVLIALEFNHSILSVLQRKKSIVQVRTVTLIALLALVRKFIILDASKTDPLTILGLAASVLALGAVHWLVRDQDRKDVEAAA</sequence>